<feature type="transmembrane region" description="Helical" evidence="1">
    <location>
        <begin position="25"/>
        <end position="46"/>
    </location>
</feature>
<evidence type="ECO:0000313" key="2">
    <source>
        <dbReference type="EMBL" id="SBP64318.1"/>
    </source>
</evidence>
<name>A0A1A8BBN0_NOTKA</name>
<evidence type="ECO:0000256" key="1">
    <source>
        <dbReference type="SAM" id="Phobius"/>
    </source>
</evidence>
<accession>A0A1A8BBN0</accession>
<proteinExistence type="predicted"/>
<dbReference type="EMBL" id="HADZ01000377">
    <property type="protein sequence ID" value="SBP64318.1"/>
    <property type="molecule type" value="Transcribed_RNA"/>
</dbReference>
<dbReference type="AlphaFoldDB" id="A0A1A8BBN0"/>
<feature type="non-terminal residue" evidence="2">
    <location>
        <position position="1"/>
    </location>
</feature>
<sequence length="66" mass="7504">ESLGCADEGFVLWSDSSIQDRYKTLMLLGIHQSISCVTYFVGYYFLSGSPCHWQLLLNEIPALWIS</sequence>
<protein>
    <submittedName>
        <fullName evidence="2">Uncharacterized protein</fullName>
    </submittedName>
</protein>
<keyword evidence="1" id="KW-0472">Membrane</keyword>
<feature type="non-terminal residue" evidence="2">
    <location>
        <position position="66"/>
    </location>
</feature>
<reference evidence="2" key="2">
    <citation type="submission" date="2016-06" db="EMBL/GenBank/DDBJ databases">
        <title>The genome of a short-lived fish provides insights into sex chromosome evolution and the genetic control of aging.</title>
        <authorList>
            <person name="Reichwald K."/>
            <person name="Felder M."/>
            <person name="Petzold A."/>
            <person name="Koch P."/>
            <person name="Groth M."/>
            <person name="Platzer M."/>
        </authorList>
    </citation>
    <scope>NUCLEOTIDE SEQUENCE</scope>
    <source>
        <tissue evidence="2">Brain</tissue>
    </source>
</reference>
<organism evidence="2">
    <name type="scientific">Nothobranchius kadleci</name>
    <name type="common">African annual killifish</name>
    <dbReference type="NCBI Taxonomy" id="1051664"/>
    <lineage>
        <taxon>Eukaryota</taxon>
        <taxon>Metazoa</taxon>
        <taxon>Chordata</taxon>
        <taxon>Craniata</taxon>
        <taxon>Vertebrata</taxon>
        <taxon>Euteleostomi</taxon>
        <taxon>Actinopterygii</taxon>
        <taxon>Neopterygii</taxon>
        <taxon>Teleostei</taxon>
        <taxon>Neoteleostei</taxon>
        <taxon>Acanthomorphata</taxon>
        <taxon>Ovalentaria</taxon>
        <taxon>Atherinomorphae</taxon>
        <taxon>Cyprinodontiformes</taxon>
        <taxon>Nothobranchiidae</taxon>
        <taxon>Nothobranchius</taxon>
    </lineage>
</organism>
<keyword evidence="1" id="KW-1133">Transmembrane helix</keyword>
<reference evidence="2" key="1">
    <citation type="submission" date="2016-05" db="EMBL/GenBank/DDBJ databases">
        <authorList>
            <person name="Lavstsen T."/>
            <person name="Jespersen J.S."/>
        </authorList>
    </citation>
    <scope>NUCLEOTIDE SEQUENCE</scope>
    <source>
        <tissue evidence="2">Brain</tissue>
    </source>
</reference>
<gene>
    <name evidence="2" type="primary">BX000999.2</name>
</gene>
<keyword evidence="1" id="KW-0812">Transmembrane</keyword>